<dbReference type="GO" id="GO:0010073">
    <property type="term" value="P:meristem maintenance"/>
    <property type="evidence" value="ECO:0007669"/>
    <property type="project" value="InterPro"/>
</dbReference>
<dbReference type="InterPro" id="IPR019557">
    <property type="entry name" value="AminoTfrase-like_pln_mobile"/>
</dbReference>
<comment type="caution">
    <text evidence="3">The sequence shown here is derived from an EMBL/GenBank/DDBJ whole genome shotgun (WGS) entry which is preliminary data.</text>
</comment>
<dbReference type="PANTHER" id="PTHR46033:SF8">
    <property type="entry name" value="PROTEIN MAINTENANCE OF MERISTEMS-LIKE"/>
    <property type="match status" value="1"/>
</dbReference>
<dbReference type="InterPro" id="IPR044824">
    <property type="entry name" value="MAIN-like"/>
</dbReference>
<keyword evidence="4" id="KW-1185">Reference proteome</keyword>
<feature type="domain" description="Aminotransferase-like plant mobile" evidence="2">
    <location>
        <begin position="2"/>
        <end position="51"/>
    </location>
</feature>
<evidence type="ECO:0000259" key="2">
    <source>
        <dbReference type="Pfam" id="PF10536"/>
    </source>
</evidence>
<dbReference type="Pfam" id="PF10536">
    <property type="entry name" value="PMD"/>
    <property type="match status" value="1"/>
</dbReference>
<dbReference type="AlphaFoldDB" id="A0A7J9KUC9"/>
<name>A0A7J9KUC9_GOSSC</name>
<accession>A0A7J9KUC9</accession>
<evidence type="ECO:0000313" key="3">
    <source>
        <dbReference type="EMBL" id="MBA0850021.1"/>
    </source>
</evidence>
<sequence length="259" mass="29779">PTLVSALVERWRPDTHTFYLPCSECTITPEDIQLQIGLPMDRQVVIGSVKAVDWKDMRTPYSDSAIQKCIPSELLVNPNIWHVKVPLVVYAIVEMHKSNRNEFLPTRKAIVAHELTCNPENIPWFRVQDKSYMLGEDVRAMQPHMKRPRQVLRNPKQRGHDRAAEEGFTYGPPSPAYYTPMPLMFSITIMLTTTYRSSMFGASIGSLIVMPSVYEIQYNKGEKDEKSRPQLVPEVEPRRNPIHNRQPPRCGTHSTYAFD</sequence>
<reference evidence="3 4" key="1">
    <citation type="journal article" date="2019" name="Genome Biol. Evol.">
        <title>Insights into the evolution of the New World diploid cottons (Gossypium, subgenus Houzingenia) based on genome sequencing.</title>
        <authorList>
            <person name="Grover C.E."/>
            <person name="Arick M.A. 2nd"/>
            <person name="Thrash A."/>
            <person name="Conover J.L."/>
            <person name="Sanders W.S."/>
            <person name="Peterson D.G."/>
            <person name="Frelichowski J.E."/>
            <person name="Scheffler J.A."/>
            <person name="Scheffler B.E."/>
            <person name="Wendel J.F."/>
        </authorList>
    </citation>
    <scope>NUCLEOTIDE SEQUENCE [LARGE SCALE GENOMIC DNA]</scope>
    <source>
        <strain evidence="3">1</strain>
        <tissue evidence="3">Leaf</tissue>
    </source>
</reference>
<dbReference type="PANTHER" id="PTHR46033">
    <property type="entry name" value="PROTEIN MAIN-LIKE 2"/>
    <property type="match status" value="1"/>
</dbReference>
<feature type="region of interest" description="Disordered" evidence="1">
    <location>
        <begin position="220"/>
        <end position="259"/>
    </location>
</feature>
<dbReference type="EMBL" id="JABFAF010000002">
    <property type="protein sequence ID" value="MBA0850021.1"/>
    <property type="molecule type" value="Genomic_DNA"/>
</dbReference>
<feature type="non-terminal residue" evidence="3">
    <location>
        <position position="259"/>
    </location>
</feature>
<organism evidence="3 4">
    <name type="scientific">Gossypium schwendimanii</name>
    <name type="common">Cotton</name>
    <dbReference type="NCBI Taxonomy" id="34291"/>
    <lineage>
        <taxon>Eukaryota</taxon>
        <taxon>Viridiplantae</taxon>
        <taxon>Streptophyta</taxon>
        <taxon>Embryophyta</taxon>
        <taxon>Tracheophyta</taxon>
        <taxon>Spermatophyta</taxon>
        <taxon>Magnoliopsida</taxon>
        <taxon>eudicotyledons</taxon>
        <taxon>Gunneridae</taxon>
        <taxon>Pentapetalae</taxon>
        <taxon>rosids</taxon>
        <taxon>malvids</taxon>
        <taxon>Malvales</taxon>
        <taxon>Malvaceae</taxon>
        <taxon>Malvoideae</taxon>
        <taxon>Gossypium</taxon>
    </lineage>
</organism>
<dbReference type="OrthoDB" id="960611at2759"/>
<proteinExistence type="predicted"/>
<dbReference type="Proteomes" id="UP000593576">
    <property type="component" value="Unassembled WGS sequence"/>
</dbReference>
<evidence type="ECO:0000256" key="1">
    <source>
        <dbReference type="SAM" id="MobiDB-lite"/>
    </source>
</evidence>
<gene>
    <name evidence="3" type="ORF">Goshw_024283</name>
</gene>
<evidence type="ECO:0000313" key="4">
    <source>
        <dbReference type="Proteomes" id="UP000593576"/>
    </source>
</evidence>
<protein>
    <recommendedName>
        <fullName evidence="2">Aminotransferase-like plant mobile domain-containing protein</fullName>
    </recommendedName>
</protein>